<dbReference type="EMBL" id="QNUL01000005">
    <property type="protein sequence ID" value="REA62496.1"/>
    <property type="molecule type" value="Genomic_DNA"/>
</dbReference>
<evidence type="ECO:0008006" key="4">
    <source>
        <dbReference type="Google" id="ProtNLM"/>
    </source>
</evidence>
<accession>A0A3D8YDG6</accession>
<evidence type="ECO:0000313" key="3">
    <source>
        <dbReference type="Proteomes" id="UP000256373"/>
    </source>
</evidence>
<evidence type="ECO:0000256" key="1">
    <source>
        <dbReference type="ARBA" id="ARBA00022801"/>
    </source>
</evidence>
<dbReference type="SUPFAM" id="SSF55545">
    <property type="entry name" value="beta-N-acetylhexosaminidase-like domain"/>
    <property type="match status" value="1"/>
</dbReference>
<dbReference type="Proteomes" id="UP000256373">
    <property type="component" value="Unassembled WGS sequence"/>
</dbReference>
<keyword evidence="1" id="KW-0378">Hydrolase</keyword>
<evidence type="ECO:0000313" key="2">
    <source>
        <dbReference type="EMBL" id="REA62496.1"/>
    </source>
</evidence>
<organism evidence="2 3">
    <name type="scientific">Dyadobacter luteus</name>
    <dbReference type="NCBI Taxonomy" id="2259619"/>
    <lineage>
        <taxon>Bacteria</taxon>
        <taxon>Pseudomonadati</taxon>
        <taxon>Bacteroidota</taxon>
        <taxon>Cytophagia</taxon>
        <taxon>Cytophagales</taxon>
        <taxon>Spirosomataceae</taxon>
        <taxon>Dyadobacter</taxon>
    </lineage>
</organism>
<dbReference type="GO" id="GO:0016787">
    <property type="term" value="F:hydrolase activity"/>
    <property type="evidence" value="ECO:0007669"/>
    <property type="project" value="UniProtKB-KW"/>
</dbReference>
<gene>
    <name evidence="2" type="ORF">DSL64_09615</name>
</gene>
<sequence>MIRFLLTFLIFINTTLCFCKEIVFVSNQKTSYQIVIPKKVNSLELQASRELQTYIHKATGVKLEIVQNGSPKKNKIYIGKKLGSHKGYWLSVSGDGYSIDIINNDVFLNGGNGKGILYAAYGFLEKVMGVEQLDMHEWYIPKNSTIKFTEKISAVYNPAFKQRDIYNDLSYSDNYTDWNMLTHFFKEPNEWGMFGHTFFKLIPPKAYLASHPEYFSLVSGKRLPGQLCLSNSDVAKTLIDTLRILVNQKPNKLFWMVGQEDTGSFCTCDKCKDGYQKWGGHSGMLMKFINNVAKEFPTKIIATFAYHETLSPPSLKNVKPLPNVLICYAPIEAYREKSFDKLSNTNYFLYLKKWKSITKHLMVYDYTENFIDFLRPYPTIFTFKPNLLLFKEIGVDYVYMESFIKIVGDLKELKSYVLSKLLWNPQLDDNALITTFCDRYYKEASPYLQQYIFTVQAAVREEKDRLRSWGGTTGYLKPAHLSNYDRILEQASSAAGSDSVVLGRINRVRMNVDFNLLNLPSDTTQNVSPSQRNVLGRDQKYVDRKARFIKTVKDEKILDFVKGGKWILANEFIKSLK</sequence>
<proteinExistence type="predicted"/>
<reference evidence="2 3" key="1">
    <citation type="submission" date="2018-07" db="EMBL/GenBank/DDBJ databases">
        <title>Dyadobacter roseus sp. nov., isolated from rose rhizosphere soil.</title>
        <authorList>
            <person name="Chen L."/>
        </authorList>
    </citation>
    <scope>NUCLEOTIDE SEQUENCE [LARGE SCALE GENOMIC DNA]</scope>
    <source>
        <strain evidence="2 3">RS19</strain>
    </source>
</reference>
<dbReference type="GO" id="GO:0005975">
    <property type="term" value="P:carbohydrate metabolic process"/>
    <property type="evidence" value="ECO:0007669"/>
    <property type="project" value="UniProtKB-ARBA"/>
</dbReference>
<name>A0A3D8YDG6_9BACT</name>
<dbReference type="InterPro" id="IPR032287">
    <property type="entry name" value="DUF4838"/>
</dbReference>
<dbReference type="Pfam" id="PF16126">
    <property type="entry name" value="DUF4838"/>
    <property type="match status" value="1"/>
</dbReference>
<protein>
    <recommendedName>
        <fullName evidence="4">DUF4838 domain-containing protein</fullName>
    </recommendedName>
</protein>
<dbReference type="Gene3D" id="3.30.379.10">
    <property type="entry name" value="Chitobiase/beta-hexosaminidase domain 2-like"/>
    <property type="match status" value="1"/>
</dbReference>
<keyword evidence="3" id="KW-1185">Reference proteome</keyword>
<dbReference type="InterPro" id="IPR029018">
    <property type="entry name" value="Hex-like_dom2"/>
</dbReference>
<dbReference type="PANTHER" id="PTHR47406:SF2">
    <property type="entry name" value="ALPHA GLUCURONIDASE N-TERMINAL DOMAIN-CONTAINING PROTEIN"/>
    <property type="match status" value="1"/>
</dbReference>
<dbReference type="AlphaFoldDB" id="A0A3D8YDG6"/>
<dbReference type="PANTHER" id="PTHR47406">
    <property type="entry name" value="COAGULATION FACTOR 5/8 TYPE, C-TERMINAL"/>
    <property type="match status" value="1"/>
</dbReference>
<comment type="caution">
    <text evidence="2">The sequence shown here is derived from an EMBL/GenBank/DDBJ whole genome shotgun (WGS) entry which is preliminary data.</text>
</comment>